<feature type="compositionally biased region" description="Basic and acidic residues" evidence="1">
    <location>
        <begin position="240"/>
        <end position="251"/>
    </location>
</feature>
<protein>
    <submittedName>
        <fullName evidence="2">Uncharacterized protein</fullName>
    </submittedName>
</protein>
<feature type="region of interest" description="Disordered" evidence="1">
    <location>
        <begin position="1"/>
        <end position="123"/>
    </location>
</feature>
<feature type="compositionally biased region" description="Low complexity" evidence="1">
    <location>
        <begin position="67"/>
        <end position="79"/>
    </location>
</feature>
<dbReference type="AlphaFoldDB" id="A0A0A9CQ74"/>
<reference evidence="2" key="1">
    <citation type="submission" date="2014-09" db="EMBL/GenBank/DDBJ databases">
        <authorList>
            <person name="Magalhaes I.L.F."/>
            <person name="Oliveira U."/>
            <person name="Santos F.R."/>
            <person name="Vidigal T.H.D.A."/>
            <person name="Brescovit A.D."/>
            <person name="Santos A.J."/>
        </authorList>
    </citation>
    <scope>NUCLEOTIDE SEQUENCE</scope>
    <source>
        <tissue evidence="2">Shoot tissue taken approximately 20 cm above the soil surface</tissue>
    </source>
</reference>
<feature type="compositionally biased region" description="Polar residues" evidence="1">
    <location>
        <begin position="180"/>
        <end position="196"/>
    </location>
</feature>
<name>A0A0A9CQ74_ARUDO</name>
<dbReference type="EMBL" id="GBRH01219396">
    <property type="protein sequence ID" value="JAD78499.1"/>
    <property type="molecule type" value="Transcribed_RNA"/>
</dbReference>
<accession>A0A0A9CQ74</accession>
<feature type="compositionally biased region" description="Basic and acidic residues" evidence="1">
    <location>
        <begin position="81"/>
        <end position="94"/>
    </location>
</feature>
<feature type="region of interest" description="Disordered" evidence="1">
    <location>
        <begin position="148"/>
        <end position="257"/>
    </location>
</feature>
<feature type="compositionally biased region" description="Basic and acidic residues" evidence="1">
    <location>
        <begin position="28"/>
        <end position="52"/>
    </location>
</feature>
<evidence type="ECO:0000313" key="2">
    <source>
        <dbReference type="EMBL" id="JAD78499.1"/>
    </source>
</evidence>
<evidence type="ECO:0000256" key="1">
    <source>
        <dbReference type="SAM" id="MobiDB-lite"/>
    </source>
</evidence>
<proteinExistence type="predicted"/>
<feature type="compositionally biased region" description="Polar residues" evidence="1">
    <location>
        <begin position="161"/>
        <end position="172"/>
    </location>
</feature>
<organism evidence="2">
    <name type="scientific">Arundo donax</name>
    <name type="common">Giant reed</name>
    <name type="synonym">Donax arundinaceus</name>
    <dbReference type="NCBI Taxonomy" id="35708"/>
    <lineage>
        <taxon>Eukaryota</taxon>
        <taxon>Viridiplantae</taxon>
        <taxon>Streptophyta</taxon>
        <taxon>Embryophyta</taxon>
        <taxon>Tracheophyta</taxon>
        <taxon>Spermatophyta</taxon>
        <taxon>Magnoliopsida</taxon>
        <taxon>Liliopsida</taxon>
        <taxon>Poales</taxon>
        <taxon>Poaceae</taxon>
        <taxon>PACMAD clade</taxon>
        <taxon>Arundinoideae</taxon>
        <taxon>Arundineae</taxon>
        <taxon>Arundo</taxon>
    </lineage>
</organism>
<feature type="compositionally biased region" description="Polar residues" evidence="1">
    <location>
        <begin position="53"/>
        <end position="66"/>
    </location>
</feature>
<reference evidence="2" key="2">
    <citation type="journal article" date="2015" name="Data Brief">
        <title>Shoot transcriptome of the giant reed, Arundo donax.</title>
        <authorList>
            <person name="Barrero R.A."/>
            <person name="Guerrero F.D."/>
            <person name="Moolhuijzen P."/>
            <person name="Goolsby J.A."/>
            <person name="Tidwell J."/>
            <person name="Bellgard S.E."/>
            <person name="Bellgard M.I."/>
        </authorList>
    </citation>
    <scope>NUCLEOTIDE SEQUENCE</scope>
    <source>
        <tissue evidence="2">Shoot tissue taken approximately 20 cm above the soil surface</tissue>
    </source>
</reference>
<sequence>MGHLDLKPATARSVPGNQSADPSVAKDQNVRAKSIESRHEKLEGVTKPDVQQKKSTMSANGPDSQIPSSSAPGKSSGAARVADEPPKPVSDEGVKVSAKTTSESETRALQKRAATNAGKALKHDVAKEDVKAGKSTCWNINQQASAVPADKEVLSQAADVQDTNSTSSNGNLNPVPRKVSASSQRTTMLVTHNGAGNPSVEPTDPTDSTVRQPKRSAPAEEQDKSSKRRKGETEPQDSDLGEHHTDKEKKFGSACNR</sequence>